<evidence type="ECO:0000256" key="10">
    <source>
        <dbReference type="ARBA" id="ARBA00023242"/>
    </source>
</evidence>
<evidence type="ECO:0000256" key="3">
    <source>
        <dbReference type="ARBA" id="ARBA00022723"/>
    </source>
</evidence>
<dbReference type="SMART" id="SM01047">
    <property type="entry name" value="C1_4"/>
    <property type="match status" value="1"/>
</dbReference>
<dbReference type="PANTHER" id="PTHR12695:SF2">
    <property type="entry name" value="GENERAL TRANSCRIPTION FACTOR IIH SUBUNIT 2-RELATED"/>
    <property type="match status" value="1"/>
</dbReference>
<dbReference type="Pfam" id="PF07975">
    <property type="entry name" value="C1_4"/>
    <property type="match status" value="1"/>
</dbReference>
<feature type="compositionally biased region" description="Acidic residues" evidence="13">
    <location>
        <begin position="9"/>
        <end position="21"/>
    </location>
</feature>
<keyword evidence="9" id="KW-0234">DNA repair</keyword>
<keyword evidence="6 11" id="KW-0862">Zinc</keyword>
<dbReference type="SUPFAM" id="SSF57889">
    <property type="entry name" value="Cysteine-rich domain"/>
    <property type="match status" value="1"/>
</dbReference>
<comment type="function">
    <text evidence="11">Component of the general transcription and DNA repair factor IIH (TFIIH) core complex, which is involved in general and transcription-coupled nucleotide excision repair (NER) of damaged DNA and, when complexed to TFIIK, in RNA transcription by RNA polymerase II.</text>
</comment>
<dbReference type="GO" id="GO:0006351">
    <property type="term" value="P:DNA-templated transcription"/>
    <property type="evidence" value="ECO:0007669"/>
    <property type="project" value="InterPro"/>
</dbReference>
<dbReference type="InterPro" id="IPR004595">
    <property type="entry name" value="TFIIH_C1-like_dom"/>
</dbReference>
<keyword evidence="16" id="KW-1185">Reference proteome</keyword>
<dbReference type="InterPro" id="IPR007198">
    <property type="entry name" value="Ssl1-like"/>
</dbReference>
<evidence type="ECO:0000256" key="7">
    <source>
        <dbReference type="ARBA" id="ARBA00023015"/>
    </source>
</evidence>
<evidence type="ECO:0000256" key="4">
    <source>
        <dbReference type="ARBA" id="ARBA00022763"/>
    </source>
</evidence>
<dbReference type="GO" id="GO:0006289">
    <property type="term" value="P:nucleotide-excision repair"/>
    <property type="evidence" value="ECO:0007669"/>
    <property type="project" value="UniProtKB-UniRule"/>
</dbReference>
<dbReference type="InterPro" id="IPR012170">
    <property type="entry name" value="TFIIH_SSL1/p44"/>
</dbReference>
<evidence type="ECO:0000256" key="2">
    <source>
        <dbReference type="ARBA" id="ARBA00006092"/>
    </source>
</evidence>
<dbReference type="NCBIfam" id="TIGR00622">
    <property type="entry name" value="ssl1"/>
    <property type="match status" value="1"/>
</dbReference>
<evidence type="ECO:0000256" key="12">
    <source>
        <dbReference type="PIRSR" id="PIRSR015919-1"/>
    </source>
</evidence>
<feature type="region of interest" description="Disordered" evidence="13">
    <location>
        <begin position="1"/>
        <end position="30"/>
    </location>
</feature>
<evidence type="ECO:0000313" key="16">
    <source>
        <dbReference type="Proteomes" id="UP001140217"/>
    </source>
</evidence>
<dbReference type="PANTHER" id="PTHR12695">
    <property type="entry name" value="GENERAL TRANSCRIPTION FACTOR IIH SUBUNIT 2"/>
    <property type="match status" value="1"/>
</dbReference>
<comment type="caution">
    <text evidence="15">The sequence shown here is derived from an EMBL/GenBank/DDBJ whole genome shotgun (WGS) entry which is preliminary data.</text>
</comment>
<dbReference type="GO" id="GO:0005675">
    <property type="term" value="C:transcription factor TFIIH holo complex"/>
    <property type="evidence" value="ECO:0007669"/>
    <property type="project" value="UniProtKB-UniRule"/>
</dbReference>
<dbReference type="SMART" id="SM00327">
    <property type="entry name" value="VWA"/>
    <property type="match status" value="1"/>
</dbReference>
<evidence type="ECO:0000256" key="5">
    <source>
        <dbReference type="ARBA" id="ARBA00022771"/>
    </source>
</evidence>
<keyword evidence="10 11" id="KW-0539">Nucleus</keyword>
<dbReference type="Pfam" id="PF04056">
    <property type="entry name" value="Ssl1"/>
    <property type="match status" value="1"/>
</dbReference>
<comment type="subcellular location">
    <subcellularLocation>
        <location evidence="1 11">Nucleus</location>
    </subcellularLocation>
</comment>
<dbReference type="GO" id="GO:0006357">
    <property type="term" value="P:regulation of transcription by RNA polymerase II"/>
    <property type="evidence" value="ECO:0007669"/>
    <property type="project" value="UniProtKB-UniRule"/>
</dbReference>
<evidence type="ECO:0000256" key="9">
    <source>
        <dbReference type="ARBA" id="ARBA00023204"/>
    </source>
</evidence>
<dbReference type="PROSITE" id="PS00028">
    <property type="entry name" value="ZINC_FINGER_C2H2_1"/>
    <property type="match status" value="1"/>
</dbReference>
<dbReference type="InterPro" id="IPR036465">
    <property type="entry name" value="vWFA_dom_sf"/>
</dbReference>
<dbReference type="GO" id="GO:0008270">
    <property type="term" value="F:zinc ion binding"/>
    <property type="evidence" value="ECO:0007669"/>
    <property type="project" value="UniProtKB-UniRule"/>
</dbReference>
<evidence type="ECO:0000256" key="6">
    <source>
        <dbReference type="ARBA" id="ARBA00022833"/>
    </source>
</evidence>
<dbReference type="SUPFAM" id="SSF53300">
    <property type="entry name" value="vWA-like"/>
    <property type="match status" value="1"/>
</dbReference>
<comment type="similarity">
    <text evidence="2 11">Belongs to the GTF2H2 family.</text>
</comment>
<organism evidence="15 16">
    <name type="scientific">Coemansia javaensis</name>
    <dbReference type="NCBI Taxonomy" id="2761396"/>
    <lineage>
        <taxon>Eukaryota</taxon>
        <taxon>Fungi</taxon>
        <taxon>Fungi incertae sedis</taxon>
        <taxon>Zoopagomycota</taxon>
        <taxon>Kickxellomycotina</taxon>
        <taxon>Kickxellomycetes</taxon>
        <taxon>Kickxellales</taxon>
        <taxon>Kickxellaceae</taxon>
        <taxon>Coemansia</taxon>
    </lineage>
</organism>
<protein>
    <recommendedName>
        <fullName evidence="11">General transcription and DNA repair factor IIH</fullName>
    </recommendedName>
</protein>
<evidence type="ECO:0000256" key="13">
    <source>
        <dbReference type="SAM" id="MobiDB-lite"/>
    </source>
</evidence>
<keyword evidence="7 11" id="KW-0805">Transcription regulation</keyword>
<accession>A0A9W8HNG6</accession>
<gene>
    <name evidence="15" type="ORF">H4R18_000806</name>
</gene>
<evidence type="ECO:0000259" key="14">
    <source>
        <dbReference type="PROSITE" id="PS50234"/>
    </source>
</evidence>
<sequence length="414" mass="44531">MAPPGNEPGNDEDYIDIDDTGPDGLKGADGGYTWEEEYKRSWDVIQEDASGSIQSSVAGISEQRKRKRRVRDTEVVQRGIIRHVVVVVDQSESMAVRDLAPSRIHAALVELEAFVGEFFDQNPISQLSIVATKDGLAEVLTELSGNPMDHVGALRDKANKDLAGEPSLQNALELAMHGLRRAPSHGLREIICVVGSLTTCDPGDIGQTLQALRHAEVRVSMVHLAAEVHVFRQICSETGGQLAVPLDADGLRDALMAMVPPPALSASRGTSDMVLMGFPVKSVAAAVPTPCACHHELTFAGHVCPRCRAKVCSLPTDCDVCGLPLVSAPHLARSYRHLFPEENFVEIPPAATAARACYGCGMDWADPQKPQPARDAPKPAAGGSRYQCPACRHVFCLDCDIFIHETLHNCPGCA</sequence>
<feature type="domain" description="VWFA" evidence="14">
    <location>
        <begin position="83"/>
        <end position="259"/>
    </location>
</feature>
<dbReference type="AlphaFoldDB" id="A0A9W8HNG6"/>
<dbReference type="InterPro" id="IPR002035">
    <property type="entry name" value="VWF_A"/>
</dbReference>
<evidence type="ECO:0000256" key="11">
    <source>
        <dbReference type="PIRNR" id="PIRNR015919"/>
    </source>
</evidence>
<dbReference type="InterPro" id="IPR046349">
    <property type="entry name" value="C1-like_sf"/>
</dbReference>
<dbReference type="Gene3D" id="3.30.40.10">
    <property type="entry name" value="Zinc/RING finger domain, C3HC4 (zinc finger)"/>
    <property type="match status" value="1"/>
</dbReference>
<dbReference type="InterPro" id="IPR013083">
    <property type="entry name" value="Znf_RING/FYVE/PHD"/>
</dbReference>
<dbReference type="InterPro" id="IPR013087">
    <property type="entry name" value="Znf_C2H2_type"/>
</dbReference>
<dbReference type="FunFam" id="3.40.50.410:FF:000015">
    <property type="entry name" value="General transcription factor IIH subunit 2"/>
    <property type="match status" value="1"/>
</dbReference>
<dbReference type="Proteomes" id="UP001140217">
    <property type="component" value="Unassembled WGS sequence"/>
</dbReference>
<dbReference type="OrthoDB" id="284275at2759"/>
<name>A0A9W8HNG6_9FUNG</name>
<keyword evidence="5" id="KW-0863">Zinc-finger</keyword>
<dbReference type="PIRSF" id="PIRSF015919">
    <property type="entry name" value="TFIIH_SSL1"/>
    <property type="match status" value="1"/>
</dbReference>
<reference evidence="15" key="1">
    <citation type="submission" date="2022-07" db="EMBL/GenBank/DDBJ databases">
        <title>Phylogenomic reconstructions and comparative analyses of Kickxellomycotina fungi.</title>
        <authorList>
            <person name="Reynolds N.K."/>
            <person name="Stajich J.E."/>
            <person name="Barry K."/>
            <person name="Grigoriev I.V."/>
            <person name="Crous P."/>
            <person name="Smith M.E."/>
        </authorList>
    </citation>
    <scope>NUCLEOTIDE SEQUENCE</scope>
    <source>
        <strain evidence="15">NBRC 105414</strain>
    </source>
</reference>
<evidence type="ECO:0000256" key="8">
    <source>
        <dbReference type="ARBA" id="ARBA00023163"/>
    </source>
</evidence>
<evidence type="ECO:0000256" key="1">
    <source>
        <dbReference type="ARBA" id="ARBA00004123"/>
    </source>
</evidence>
<feature type="zinc finger region" description="C4-type" evidence="12">
    <location>
        <begin position="304"/>
        <end position="321"/>
    </location>
</feature>
<keyword evidence="4" id="KW-0227">DNA damage</keyword>
<dbReference type="PROSITE" id="PS50234">
    <property type="entry name" value="VWFA"/>
    <property type="match status" value="1"/>
</dbReference>
<evidence type="ECO:0000313" key="15">
    <source>
        <dbReference type="EMBL" id="KAJ2784992.1"/>
    </source>
</evidence>
<dbReference type="Gene3D" id="3.40.50.410">
    <property type="entry name" value="von Willebrand factor, type A domain"/>
    <property type="match status" value="1"/>
</dbReference>
<keyword evidence="8 11" id="KW-0804">Transcription</keyword>
<keyword evidence="3 11" id="KW-0479">Metal-binding</keyword>
<dbReference type="EMBL" id="JANBUL010000017">
    <property type="protein sequence ID" value="KAJ2784992.1"/>
    <property type="molecule type" value="Genomic_DNA"/>
</dbReference>
<dbReference type="GO" id="GO:0000439">
    <property type="term" value="C:transcription factor TFIIH core complex"/>
    <property type="evidence" value="ECO:0007669"/>
    <property type="project" value="UniProtKB-UniRule"/>
</dbReference>
<proteinExistence type="inferred from homology"/>